<feature type="region of interest" description="Disordered" evidence="1">
    <location>
        <begin position="1"/>
        <end position="165"/>
    </location>
</feature>
<feature type="compositionally biased region" description="Low complexity" evidence="1">
    <location>
        <begin position="34"/>
        <end position="48"/>
    </location>
</feature>
<dbReference type="AlphaFoldDB" id="S7QJV7"/>
<name>S7QJV7_GLOTA</name>
<dbReference type="EMBL" id="KB469297">
    <property type="protein sequence ID" value="EPQ59488.1"/>
    <property type="molecule type" value="Genomic_DNA"/>
</dbReference>
<protein>
    <submittedName>
        <fullName evidence="2">Uncharacterized protein</fullName>
    </submittedName>
</protein>
<dbReference type="Proteomes" id="UP000030669">
    <property type="component" value="Unassembled WGS sequence"/>
</dbReference>
<dbReference type="RefSeq" id="XP_007862459.1">
    <property type="nucleotide sequence ID" value="XM_007864268.1"/>
</dbReference>
<sequence>MSSASARCYSPVPSPMSSPEFLPTPLPSPRPVIRKSSSSSLRRLQLEPAVDPPIPPRLIGSPLLQRTLPSRQTRRDDLSRKDKSPMLAKGFVDGYEFGVGAPPAAEYSARRSPRRRPAPLPLSAPATPSSFAYPSPRKQLHRRSPSVAFPVSPRSPPLTPVISSPPPPVPPIPAFLLEPGDIVSKPVLRPLRGNGIEECKPEHVAIPDLDLEMEMGEDALTWARRRRDARKENRRRDEPMTCSRFLSLSNGRRTVGNAMA</sequence>
<reference evidence="2 3" key="1">
    <citation type="journal article" date="2012" name="Science">
        <title>The Paleozoic origin of enzymatic lignin decomposition reconstructed from 31 fungal genomes.</title>
        <authorList>
            <person name="Floudas D."/>
            <person name="Binder M."/>
            <person name="Riley R."/>
            <person name="Barry K."/>
            <person name="Blanchette R.A."/>
            <person name="Henrissat B."/>
            <person name="Martinez A.T."/>
            <person name="Otillar R."/>
            <person name="Spatafora J.W."/>
            <person name="Yadav J.S."/>
            <person name="Aerts A."/>
            <person name="Benoit I."/>
            <person name="Boyd A."/>
            <person name="Carlson A."/>
            <person name="Copeland A."/>
            <person name="Coutinho P.M."/>
            <person name="de Vries R.P."/>
            <person name="Ferreira P."/>
            <person name="Findley K."/>
            <person name="Foster B."/>
            <person name="Gaskell J."/>
            <person name="Glotzer D."/>
            <person name="Gorecki P."/>
            <person name="Heitman J."/>
            <person name="Hesse C."/>
            <person name="Hori C."/>
            <person name="Igarashi K."/>
            <person name="Jurgens J.A."/>
            <person name="Kallen N."/>
            <person name="Kersten P."/>
            <person name="Kohler A."/>
            <person name="Kuees U."/>
            <person name="Kumar T.K.A."/>
            <person name="Kuo A."/>
            <person name="LaButti K."/>
            <person name="Larrondo L.F."/>
            <person name="Lindquist E."/>
            <person name="Ling A."/>
            <person name="Lombard V."/>
            <person name="Lucas S."/>
            <person name="Lundell T."/>
            <person name="Martin R."/>
            <person name="McLaughlin D.J."/>
            <person name="Morgenstern I."/>
            <person name="Morin E."/>
            <person name="Murat C."/>
            <person name="Nagy L.G."/>
            <person name="Nolan M."/>
            <person name="Ohm R.A."/>
            <person name="Patyshakuliyeva A."/>
            <person name="Rokas A."/>
            <person name="Ruiz-Duenas F.J."/>
            <person name="Sabat G."/>
            <person name="Salamov A."/>
            <person name="Samejima M."/>
            <person name="Schmutz J."/>
            <person name="Slot J.C."/>
            <person name="St John F."/>
            <person name="Stenlid J."/>
            <person name="Sun H."/>
            <person name="Sun S."/>
            <person name="Syed K."/>
            <person name="Tsang A."/>
            <person name="Wiebenga A."/>
            <person name="Young D."/>
            <person name="Pisabarro A."/>
            <person name="Eastwood D.C."/>
            <person name="Martin F."/>
            <person name="Cullen D."/>
            <person name="Grigoriev I.V."/>
            <person name="Hibbett D.S."/>
        </authorList>
    </citation>
    <scope>NUCLEOTIDE SEQUENCE [LARGE SCALE GENOMIC DNA]</scope>
    <source>
        <strain evidence="2 3">ATCC 11539</strain>
    </source>
</reference>
<feature type="compositionally biased region" description="Pro residues" evidence="1">
    <location>
        <begin position="12"/>
        <end position="30"/>
    </location>
</feature>
<dbReference type="eggNOG" id="ENOG502SXKA">
    <property type="taxonomic scope" value="Eukaryota"/>
</dbReference>
<dbReference type="GeneID" id="19299083"/>
<evidence type="ECO:0000313" key="3">
    <source>
        <dbReference type="Proteomes" id="UP000030669"/>
    </source>
</evidence>
<dbReference type="KEGG" id="gtr:GLOTRDRAFT_109716"/>
<dbReference type="OrthoDB" id="3260925at2759"/>
<dbReference type="HOGENOM" id="CLU_109930_0_0_1"/>
<organism evidence="2 3">
    <name type="scientific">Gloeophyllum trabeum (strain ATCC 11539 / FP-39264 / Madison 617)</name>
    <name type="common">Brown rot fungus</name>
    <dbReference type="NCBI Taxonomy" id="670483"/>
    <lineage>
        <taxon>Eukaryota</taxon>
        <taxon>Fungi</taxon>
        <taxon>Dikarya</taxon>
        <taxon>Basidiomycota</taxon>
        <taxon>Agaricomycotina</taxon>
        <taxon>Agaricomycetes</taxon>
        <taxon>Gloeophyllales</taxon>
        <taxon>Gloeophyllaceae</taxon>
        <taxon>Gloeophyllum</taxon>
    </lineage>
</organism>
<dbReference type="OMA" id="GLGCESH"/>
<evidence type="ECO:0000256" key="1">
    <source>
        <dbReference type="SAM" id="MobiDB-lite"/>
    </source>
</evidence>
<gene>
    <name evidence="2" type="ORF">GLOTRDRAFT_109716</name>
</gene>
<feature type="compositionally biased region" description="Pro residues" evidence="1">
    <location>
        <begin position="153"/>
        <end position="165"/>
    </location>
</feature>
<proteinExistence type="predicted"/>
<accession>S7QJV7</accession>
<keyword evidence="3" id="KW-1185">Reference proteome</keyword>
<feature type="compositionally biased region" description="Low complexity" evidence="1">
    <location>
        <begin position="121"/>
        <end position="132"/>
    </location>
</feature>
<evidence type="ECO:0000313" key="2">
    <source>
        <dbReference type="EMBL" id="EPQ59488.1"/>
    </source>
</evidence>
<feature type="compositionally biased region" description="Basic and acidic residues" evidence="1">
    <location>
        <begin position="73"/>
        <end position="84"/>
    </location>
</feature>